<comment type="caution">
    <text evidence="2">The sequence shown here is derived from an EMBL/GenBank/DDBJ whole genome shotgun (WGS) entry which is preliminary data.</text>
</comment>
<reference evidence="2" key="1">
    <citation type="journal article" date="2021" name="Sci. Adv.">
        <title>The American lobster genome reveals insights on longevity, neural, and immune adaptations.</title>
        <authorList>
            <person name="Polinski J.M."/>
            <person name="Zimin A.V."/>
            <person name="Clark K.F."/>
            <person name="Kohn A.B."/>
            <person name="Sadowski N."/>
            <person name="Timp W."/>
            <person name="Ptitsyn A."/>
            <person name="Khanna P."/>
            <person name="Romanova D.Y."/>
            <person name="Williams P."/>
            <person name="Greenwood S.J."/>
            <person name="Moroz L.L."/>
            <person name="Walt D.R."/>
            <person name="Bodnar A.G."/>
        </authorList>
    </citation>
    <scope>NUCLEOTIDE SEQUENCE</scope>
    <source>
        <strain evidence="2">GMGI-L3</strain>
    </source>
</reference>
<dbReference type="Gene3D" id="6.10.110.10">
    <property type="match status" value="2"/>
</dbReference>
<accession>A0A8J5JBW3</accession>
<sequence length="109" mass="10358">MSKSASPGDLSDAGFSPGGVSKGSVAAGMMSNTAKAGSDMGAVPDLQSAGAKSSNLSQSSTTRGALDTSGFQSGGVAKGSVGAQIMSDSAKSGQGGRLVSTLQSVGAKK</sequence>
<dbReference type="AlphaFoldDB" id="A0A8J5JBW3"/>
<keyword evidence="3" id="KW-1185">Reference proteome</keyword>
<protein>
    <submittedName>
        <fullName evidence="2">Uncharacterized protein</fullName>
    </submittedName>
</protein>
<gene>
    <name evidence="2" type="ORF">Hamer_G024162</name>
</gene>
<feature type="region of interest" description="Disordered" evidence="1">
    <location>
        <begin position="87"/>
        <end position="109"/>
    </location>
</feature>
<dbReference type="InterPro" id="IPR038213">
    <property type="entry name" value="IFI6/IFI27-like_sf"/>
</dbReference>
<feature type="compositionally biased region" description="Polar residues" evidence="1">
    <location>
        <begin position="50"/>
        <end position="63"/>
    </location>
</feature>
<organism evidence="2 3">
    <name type="scientific">Homarus americanus</name>
    <name type="common">American lobster</name>
    <dbReference type="NCBI Taxonomy" id="6706"/>
    <lineage>
        <taxon>Eukaryota</taxon>
        <taxon>Metazoa</taxon>
        <taxon>Ecdysozoa</taxon>
        <taxon>Arthropoda</taxon>
        <taxon>Crustacea</taxon>
        <taxon>Multicrustacea</taxon>
        <taxon>Malacostraca</taxon>
        <taxon>Eumalacostraca</taxon>
        <taxon>Eucarida</taxon>
        <taxon>Decapoda</taxon>
        <taxon>Pleocyemata</taxon>
        <taxon>Astacidea</taxon>
        <taxon>Nephropoidea</taxon>
        <taxon>Nephropidae</taxon>
        <taxon>Homarus</taxon>
    </lineage>
</organism>
<proteinExistence type="predicted"/>
<evidence type="ECO:0000313" key="3">
    <source>
        <dbReference type="Proteomes" id="UP000747542"/>
    </source>
</evidence>
<name>A0A8J5JBW3_HOMAM</name>
<feature type="region of interest" description="Disordered" evidence="1">
    <location>
        <begin position="1"/>
        <end position="73"/>
    </location>
</feature>
<evidence type="ECO:0000313" key="2">
    <source>
        <dbReference type="EMBL" id="KAG7155727.1"/>
    </source>
</evidence>
<dbReference type="Proteomes" id="UP000747542">
    <property type="component" value="Unassembled WGS sequence"/>
</dbReference>
<feature type="compositionally biased region" description="Polar residues" evidence="1">
    <location>
        <begin position="100"/>
        <end position="109"/>
    </location>
</feature>
<evidence type="ECO:0000256" key="1">
    <source>
        <dbReference type="SAM" id="MobiDB-lite"/>
    </source>
</evidence>
<dbReference type="EMBL" id="JAHLQT010040771">
    <property type="protein sequence ID" value="KAG7155727.1"/>
    <property type="molecule type" value="Genomic_DNA"/>
</dbReference>